<evidence type="ECO:0000313" key="4">
    <source>
        <dbReference type="Proteomes" id="UP000230399"/>
    </source>
</evidence>
<dbReference type="NCBIfam" id="TIGR02532">
    <property type="entry name" value="IV_pilin_GFxxxE"/>
    <property type="match status" value="1"/>
</dbReference>
<evidence type="ECO:0000313" key="3">
    <source>
        <dbReference type="EMBL" id="PIV00758.1"/>
    </source>
</evidence>
<dbReference type="Proteomes" id="UP000230399">
    <property type="component" value="Unassembled WGS sequence"/>
</dbReference>
<evidence type="ECO:0008006" key="5">
    <source>
        <dbReference type="Google" id="ProtNLM"/>
    </source>
</evidence>
<sequence length="154" mass="17377">MRKKLSPITYHLSPGFTLIELLVVISIIGILAALIMTNFNAARERARDVQRKSDLNQIKTSLRMYYNDKNLYPLTKNFTFGEPFASGEMVYMKYVPHDPSYIVADGAPEYSYLSADGTDYCLITTLENLSDQDIANSHLRCTCGAESEYVVCPE</sequence>
<proteinExistence type="predicted"/>
<feature type="transmembrane region" description="Helical" evidence="2">
    <location>
        <begin position="12"/>
        <end position="37"/>
    </location>
</feature>
<keyword evidence="1" id="KW-0488">Methylation</keyword>
<dbReference type="SUPFAM" id="SSF54523">
    <property type="entry name" value="Pili subunits"/>
    <property type="match status" value="1"/>
</dbReference>
<dbReference type="GO" id="GO:0015628">
    <property type="term" value="P:protein secretion by the type II secretion system"/>
    <property type="evidence" value="ECO:0007669"/>
    <property type="project" value="InterPro"/>
</dbReference>
<dbReference type="PRINTS" id="PR00813">
    <property type="entry name" value="BCTERIALGSPG"/>
</dbReference>
<protein>
    <recommendedName>
        <fullName evidence="5">Type II secretion system protein GspG C-terminal domain-containing protein</fullName>
    </recommendedName>
</protein>
<name>A0A2M7BCC9_9BACT</name>
<keyword evidence="2" id="KW-0472">Membrane</keyword>
<organism evidence="3 4">
    <name type="scientific">Candidatus Shapirobacteria bacterium CG03_land_8_20_14_0_80_40_19</name>
    <dbReference type="NCBI Taxonomy" id="1974880"/>
    <lineage>
        <taxon>Bacteria</taxon>
        <taxon>Candidatus Shapironibacteriota</taxon>
    </lineage>
</organism>
<dbReference type="GO" id="GO:0015627">
    <property type="term" value="C:type II protein secretion system complex"/>
    <property type="evidence" value="ECO:0007669"/>
    <property type="project" value="InterPro"/>
</dbReference>
<keyword evidence="2" id="KW-0812">Transmembrane</keyword>
<dbReference type="PANTHER" id="PTHR30093">
    <property type="entry name" value="GENERAL SECRETION PATHWAY PROTEIN G"/>
    <property type="match status" value="1"/>
</dbReference>
<dbReference type="InterPro" id="IPR000983">
    <property type="entry name" value="Bac_GSPG_pilin"/>
</dbReference>
<dbReference type="Gene3D" id="3.30.700.10">
    <property type="entry name" value="Glycoprotein, Type 4 Pilin"/>
    <property type="match status" value="1"/>
</dbReference>
<gene>
    <name evidence="3" type="ORF">COS55_03025</name>
</gene>
<reference evidence="4" key="1">
    <citation type="submission" date="2017-09" db="EMBL/GenBank/DDBJ databases">
        <title>Depth-based differentiation of microbial function through sediment-hosted aquifers and enrichment of novel symbionts in the deep terrestrial subsurface.</title>
        <authorList>
            <person name="Probst A.J."/>
            <person name="Ladd B."/>
            <person name="Jarett J.K."/>
            <person name="Geller-Mcgrath D.E."/>
            <person name="Sieber C.M.K."/>
            <person name="Emerson J.B."/>
            <person name="Anantharaman K."/>
            <person name="Thomas B.C."/>
            <person name="Malmstrom R."/>
            <person name="Stieglmeier M."/>
            <person name="Klingl A."/>
            <person name="Woyke T."/>
            <person name="Ryan C.M."/>
            <person name="Banfield J.F."/>
        </authorList>
    </citation>
    <scope>NUCLEOTIDE SEQUENCE [LARGE SCALE GENOMIC DNA]</scope>
</reference>
<accession>A0A2M7BCC9</accession>
<evidence type="ECO:0000256" key="1">
    <source>
        <dbReference type="ARBA" id="ARBA00022481"/>
    </source>
</evidence>
<dbReference type="InterPro" id="IPR012902">
    <property type="entry name" value="N_methyl_site"/>
</dbReference>
<dbReference type="InterPro" id="IPR045584">
    <property type="entry name" value="Pilin-like"/>
</dbReference>
<dbReference type="EMBL" id="PEVD01000044">
    <property type="protein sequence ID" value="PIV00758.1"/>
    <property type="molecule type" value="Genomic_DNA"/>
</dbReference>
<comment type="caution">
    <text evidence="3">The sequence shown here is derived from an EMBL/GenBank/DDBJ whole genome shotgun (WGS) entry which is preliminary data.</text>
</comment>
<dbReference type="Pfam" id="PF07963">
    <property type="entry name" value="N_methyl"/>
    <property type="match status" value="1"/>
</dbReference>
<evidence type="ECO:0000256" key="2">
    <source>
        <dbReference type="SAM" id="Phobius"/>
    </source>
</evidence>
<dbReference type="AlphaFoldDB" id="A0A2M7BCC9"/>
<keyword evidence="2" id="KW-1133">Transmembrane helix</keyword>